<dbReference type="AlphaFoldDB" id="A0A6M8B2K2"/>
<dbReference type="EMBL" id="CP053642">
    <property type="protein sequence ID" value="QKD80102.1"/>
    <property type="molecule type" value="Genomic_DNA"/>
</dbReference>
<dbReference type="InterPro" id="IPR018197">
    <property type="entry name" value="Glycerate_kinase_RE-like"/>
</dbReference>
<dbReference type="SUPFAM" id="SSF110738">
    <property type="entry name" value="Glycerate kinase I"/>
    <property type="match status" value="1"/>
</dbReference>
<gene>
    <name evidence="5" type="ORF">HPC72_07610</name>
</gene>
<dbReference type="InterPro" id="IPR004381">
    <property type="entry name" value="Glycerate_kinase"/>
</dbReference>
<dbReference type="Proteomes" id="UP000504752">
    <property type="component" value="Chromosome"/>
</dbReference>
<evidence type="ECO:0000313" key="6">
    <source>
        <dbReference type="Proteomes" id="UP000504752"/>
    </source>
</evidence>
<accession>A0A6M8B2K2</accession>
<evidence type="ECO:0000256" key="4">
    <source>
        <dbReference type="PIRNR" id="PIRNR006078"/>
    </source>
</evidence>
<keyword evidence="2 4" id="KW-0808">Transferase</keyword>
<organism evidence="5 6">
    <name type="scientific">Actinomyces marmotae</name>
    <dbReference type="NCBI Taxonomy" id="2737173"/>
    <lineage>
        <taxon>Bacteria</taxon>
        <taxon>Bacillati</taxon>
        <taxon>Actinomycetota</taxon>
        <taxon>Actinomycetes</taxon>
        <taxon>Actinomycetales</taxon>
        <taxon>Actinomycetaceae</taxon>
        <taxon>Actinomyces</taxon>
    </lineage>
</organism>
<dbReference type="Gene3D" id="3.90.1510.10">
    <property type="entry name" value="Glycerate kinase, domain 2"/>
    <property type="match status" value="1"/>
</dbReference>
<dbReference type="PIRSF" id="PIRSF006078">
    <property type="entry name" value="GlxK"/>
    <property type="match status" value="1"/>
</dbReference>
<keyword evidence="6" id="KW-1185">Reference proteome</keyword>
<dbReference type="Gene3D" id="3.40.50.10350">
    <property type="entry name" value="Glycerate kinase, domain 1"/>
    <property type="match status" value="1"/>
</dbReference>
<dbReference type="InterPro" id="IPR018193">
    <property type="entry name" value="Glyc_kinase_flavodox-like_fold"/>
</dbReference>
<dbReference type="InterPro" id="IPR036129">
    <property type="entry name" value="Glycerate_kinase_sf"/>
</dbReference>
<comment type="similarity">
    <text evidence="1 4">Belongs to the glycerate kinase type-1 family.</text>
</comment>
<dbReference type="Pfam" id="PF02595">
    <property type="entry name" value="Gly_kinase"/>
    <property type="match status" value="1"/>
</dbReference>
<dbReference type="KEGG" id="amam:HPC72_07610"/>
<dbReference type="PANTHER" id="PTHR21599:SF0">
    <property type="entry name" value="GLYCERATE KINASE"/>
    <property type="match status" value="1"/>
</dbReference>
<evidence type="ECO:0000256" key="2">
    <source>
        <dbReference type="ARBA" id="ARBA00022679"/>
    </source>
</evidence>
<protein>
    <submittedName>
        <fullName evidence="5">Glycerate kinase</fullName>
    </submittedName>
</protein>
<proteinExistence type="inferred from homology"/>
<reference evidence="5 6" key="1">
    <citation type="submission" date="2020-05" db="EMBL/GenBank/DDBJ databases">
        <title>Actinomyces sp. zg-325.</title>
        <authorList>
            <person name="Yang C."/>
        </authorList>
    </citation>
    <scope>NUCLEOTIDE SEQUENCE [LARGE SCALE GENOMIC DNA]</scope>
    <source>
        <strain evidence="6">zg-325</strain>
    </source>
</reference>
<name>A0A6M8B2K2_9ACTO</name>
<dbReference type="NCBIfam" id="TIGR00045">
    <property type="entry name" value="glycerate kinase"/>
    <property type="match status" value="1"/>
</dbReference>
<keyword evidence="3 4" id="KW-0418">Kinase</keyword>
<dbReference type="GO" id="GO:0031388">
    <property type="term" value="P:organic acid phosphorylation"/>
    <property type="evidence" value="ECO:0007669"/>
    <property type="project" value="UniProtKB-UniRule"/>
</dbReference>
<evidence type="ECO:0000256" key="3">
    <source>
        <dbReference type="ARBA" id="ARBA00022777"/>
    </source>
</evidence>
<sequence length="369" mass="37168">MRIVLAPDSFKESMTALQAARAMDEGVRDAVPGARTVLMPMSDGGEGFVDAVGASWGADMVCAPSADALGRPIEAVYGLAGDRAVMDVASCAGLERVAPGERDVLRSSTRGLGMLMAHALEGGARTLIIGLGGSATNDGGLGMLTELGVRLLDASGGPVGPEPARMGLIESVDLAGLSQAAREATILVACDVTNPLTGPNGATAVFGPQKGVSADMVGILDARLARLAELTGARAEAAQPGAGAAGGLGFALSAFLGASMRPGVELVAEAIGLRDAIARADLVLTGEGSVDEQTLNGKAPAGVARLARQEGVPCVVLAGRIKPGAEALLDHGVRDLVKVGSPDEPLAQALARGPENMREAVAGYLRDRL</sequence>
<evidence type="ECO:0000313" key="5">
    <source>
        <dbReference type="EMBL" id="QKD80102.1"/>
    </source>
</evidence>
<dbReference type="GO" id="GO:0008887">
    <property type="term" value="F:glycerate kinase activity"/>
    <property type="evidence" value="ECO:0007669"/>
    <property type="project" value="UniProtKB-UniRule"/>
</dbReference>
<evidence type="ECO:0000256" key="1">
    <source>
        <dbReference type="ARBA" id="ARBA00006284"/>
    </source>
</evidence>
<dbReference type="PANTHER" id="PTHR21599">
    <property type="entry name" value="GLYCERATE KINASE"/>
    <property type="match status" value="1"/>
</dbReference>
<dbReference type="RefSeq" id="WP_159524175.1">
    <property type="nucleotide sequence ID" value="NZ_CP053642.1"/>
</dbReference>